<dbReference type="HAMAP" id="MF_01366">
    <property type="entry name" value="Ribosomal_uL13"/>
    <property type="match status" value="1"/>
</dbReference>
<dbReference type="PANTHER" id="PTHR11545:SF2">
    <property type="entry name" value="LARGE RIBOSOMAL SUBUNIT PROTEIN UL13M"/>
    <property type="match status" value="1"/>
</dbReference>
<proteinExistence type="inferred from homology"/>
<organism evidence="5 6">
    <name type="scientific">Roseomonas indoligenes</name>
    <dbReference type="NCBI Taxonomy" id="2820811"/>
    <lineage>
        <taxon>Bacteria</taxon>
        <taxon>Pseudomonadati</taxon>
        <taxon>Pseudomonadota</taxon>
        <taxon>Alphaproteobacteria</taxon>
        <taxon>Acetobacterales</taxon>
        <taxon>Roseomonadaceae</taxon>
        <taxon>Roseomonas</taxon>
    </lineage>
</organism>
<dbReference type="InterPro" id="IPR005823">
    <property type="entry name" value="Ribosomal_uL13_bac-type"/>
</dbReference>
<evidence type="ECO:0000256" key="2">
    <source>
        <dbReference type="ARBA" id="ARBA00022980"/>
    </source>
</evidence>
<evidence type="ECO:0000256" key="4">
    <source>
        <dbReference type="HAMAP-Rule" id="MF_01366"/>
    </source>
</evidence>
<dbReference type="SUPFAM" id="SSF52161">
    <property type="entry name" value="Ribosomal protein L13"/>
    <property type="match status" value="1"/>
</dbReference>
<dbReference type="GO" id="GO:0003729">
    <property type="term" value="F:mRNA binding"/>
    <property type="evidence" value="ECO:0007669"/>
    <property type="project" value="TreeGrafter"/>
</dbReference>
<accession>A0A940MWB2</accession>
<dbReference type="InterPro" id="IPR036899">
    <property type="entry name" value="Ribosomal_uL13_sf"/>
</dbReference>
<evidence type="ECO:0000256" key="3">
    <source>
        <dbReference type="ARBA" id="ARBA00023274"/>
    </source>
</evidence>
<dbReference type="PANTHER" id="PTHR11545">
    <property type="entry name" value="RIBOSOMAL PROTEIN L13"/>
    <property type="match status" value="1"/>
</dbReference>
<dbReference type="GO" id="GO:0003735">
    <property type="term" value="F:structural constituent of ribosome"/>
    <property type="evidence" value="ECO:0007669"/>
    <property type="project" value="InterPro"/>
</dbReference>
<comment type="function">
    <text evidence="4">This protein is one of the early assembly proteins of the 50S ribosomal subunit, although it is not seen to bind rRNA by itself. It is important during the early stages of 50S assembly.</text>
</comment>
<dbReference type="Pfam" id="PF00572">
    <property type="entry name" value="Ribosomal_L13"/>
    <property type="match status" value="1"/>
</dbReference>
<dbReference type="InterPro" id="IPR005822">
    <property type="entry name" value="Ribosomal_uL13"/>
</dbReference>
<dbReference type="Proteomes" id="UP000677537">
    <property type="component" value="Unassembled WGS sequence"/>
</dbReference>
<dbReference type="CDD" id="cd00392">
    <property type="entry name" value="Ribosomal_L13"/>
    <property type="match status" value="1"/>
</dbReference>
<evidence type="ECO:0000313" key="6">
    <source>
        <dbReference type="Proteomes" id="UP000677537"/>
    </source>
</evidence>
<gene>
    <name evidence="4 5" type="primary">rplM</name>
    <name evidence="5" type="ORF">J5Y10_10660</name>
</gene>
<name>A0A940MWB2_9PROT</name>
<reference evidence="5" key="1">
    <citation type="submission" date="2021-03" db="EMBL/GenBank/DDBJ databases">
        <authorList>
            <person name="So Y."/>
        </authorList>
    </citation>
    <scope>NUCLEOTIDE SEQUENCE</scope>
    <source>
        <strain evidence="5">SG15</strain>
    </source>
</reference>
<protein>
    <recommendedName>
        <fullName evidence="4">Large ribosomal subunit protein uL13</fullName>
    </recommendedName>
</protein>
<sequence length="161" mass="17914">MLQTQTRSIKPAEVQKNWILIDAEGLVLGRLAAIVANRLRGKHKATFTPHVDCGDHVVIINAHRVQLTGNKAEQSVFYWHTGYPGGIKERTTRETLEGRFPERVVEKAVERMITRGPLGRQQMRNLHVYASAEHPHAGQNPTPLDVGAMNRKNVAAAKKAA</sequence>
<comment type="caution">
    <text evidence="5">The sequence shown here is derived from an EMBL/GenBank/DDBJ whole genome shotgun (WGS) entry which is preliminary data.</text>
</comment>
<dbReference type="Gene3D" id="3.90.1180.10">
    <property type="entry name" value="Ribosomal protein L13"/>
    <property type="match status" value="1"/>
</dbReference>
<dbReference type="EMBL" id="JAGIZA010000005">
    <property type="protein sequence ID" value="MBP0493236.1"/>
    <property type="molecule type" value="Genomic_DNA"/>
</dbReference>
<keyword evidence="3 4" id="KW-0687">Ribonucleoprotein</keyword>
<comment type="subunit">
    <text evidence="4">Part of the 50S ribosomal subunit.</text>
</comment>
<dbReference type="GO" id="GO:0006412">
    <property type="term" value="P:translation"/>
    <property type="evidence" value="ECO:0007669"/>
    <property type="project" value="UniProtKB-UniRule"/>
</dbReference>
<dbReference type="NCBIfam" id="TIGR01066">
    <property type="entry name" value="rplM_bact"/>
    <property type="match status" value="1"/>
</dbReference>
<dbReference type="GO" id="GO:0017148">
    <property type="term" value="P:negative regulation of translation"/>
    <property type="evidence" value="ECO:0007669"/>
    <property type="project" value="TreeGrafter"/>
</dbReference>
<evidence type="ECO:0000256" key="1">
    <source>
        <dbReference type="ARBA" id="ARBA00006227"/>
    </source>
</evidence>
<dbReference type="AlphaFoldDB" id="A0A940MWB2"/>
<dbReference type="RefSeq" id="WP_209373385.1">
    <property type="nucleotide sequence ID" value="NZ_JAGIZA010000005.1"/>
</dbReference>
<comment type="similarity">
    <text evidence="1 4">Belongs to the universal ribosomal protein uL13 family.</text>
</comment>
<dbReference type="GO" id="GO:0022625">
    <property type="term" value="C:cytosolic large ribosomal subunit"/>
    <property type="evidence" value="ECO:0007669"/>
    <property type="project" value="TreeGrafter"/>
</dbReference>
<evidence type="ECO:0000313" key="5">
    <source>
        <dbReference type="EMBL" id="MBP0493236.1"/>
    </source>
</evidence>
<dbReference type="PIRSF" id="PIRSF002181">
    <property type="entry name" value="Ribosomal_L13"/>
    <property type="match status" value="1"/>
</dbReference>
<keyword evidence="6" id="KW-1185">Reference proteome</keyword>
<keyword evidence="2 4" id="KW-0689">Ribosomal protein</keyword>